<accession>A0ABQ8FQJ7</accession>
<dbReference type="InterPro" id="IPR046536">
    <property type="entry name" value="DUF6601"/>
</dbReference>
<dbReference type="PANTHER" id="PTHR34414:SF1">
    <property type="entry name" value="SUBTILISIN-LIKE SERINE PROTEASE"/>
    <property type="match status" value="1"/>
</dbReference>
<evidence type="ECO:0008006" key="4">
    <source>
        <dbReference type="Google" id="ProtNLM"/>
    </source>
</evidence>
<organism evidence="2 3">
    <name type="scientific">Macrophomina phaseolina</name>
    <dbReference type="NCBI Taxonomy" id="35725"/>
    <lineage>
        <taxon>Eukaryota</taxon>
        <taxon>Fungi</taxon>
        <taxon>Dikarya</taxon>
        <taxon>Ascomycota</taxon>
        <taxon>Pezizomycotina</taxon>
        <taxon>Dothideomycetes</taxon>
        <taxon>Dothideomycetes incertae sedis</taxon>
        <taxon>Botryosphaeriales</taxon>
        <taxon>Botryosphaeriaceae</taxon>
        <taxon>Macrophomina</taxon>
    </lineage>
</organism>
<dbReference type="PANTHER" id="PTHR34414">
    <property type="entry name" value="HET DOMAIN-CONTAINING PROTEIN-RELATED"/>
    <property type="match status" value="1"/>
</dbReference>
<dbReference type="EMBL" id="JAGTJR010000087">
    <property type="protein sequence ID" value="KAH7012379.1"/>
    <property type="molecule type" value="Genomic_DNA"/>
</dbReference>
<keyword evidence="1" id="KW-0472">Membrane</keyword>
<name>A0ABQ8FQJ7_9PEZI</name>
<evidence type="ECO:0000313" key="3">
    <source>
        <dbReference type="Proteomes" id="UP000774617"/>
    </source>
</evidence>
<dbReference type="Proteomes" id="UP000774617">
    <property type="component" value="Unassembled WGS sequence"/>
</dbReference>
<feature type="transmembrane region" description="Helical" evidence="1">
    <location>
        <begin position="193"/>
        <end position="217"/>
    </location>
</feature>
<gene>
    <name evidence="2" type="ORF">B0J12DRAFT_705943</name>
</gene>
<sequence>MESAAARAETLSRHLAREFCSEDLEKLAPRLWLTSTQSSSNISPLHRQRVKGRRIVITEDPRLHLVWVEELIFIKPVPLYLLSYAFWETFLLSPTSPLSSQRERIAEAALGYLRTYFYLVQHASDFCIALEERLLPDSTTWTGFCDFSRDLQDIGDANVSKRHSYGLLRLSRLNLYAKIFLRKFYFQRLHPQYGAYFAQFYAPLLFVFGVISVILSAIQVETAVEQLLPAQSVWVRFWLACRWFSISTLVLVLLIVSGLSFLFSYRFSREWHVAISTRLEKRREQSRRLNMED</sequence>
<evidence type="ECO:0000313" key="2">
    <source>
        <dbReference type="EMBL" id="KAH7012379.1"/>
    </source>
</evidence>
<keyword evidence="1" id="KW-0812">Transmembrane</keyword>
<evidence type="ECO:0000256" key="1">
    <source>
        <dbReference type="SAM" id="Phobius"/>
    </source>
</evidence>
<feature type="transmembrane region" description="Helical" evidence="1">
    <location>
        <begin position="237"/>
        <end position="263"/>
    </location>
</feature>
<reference evidence="2 3" key="1">
    <citation type="journal article" date="2021" name="Nat. Commun.">
        <title>Genetic determinants of endophytism in the Arabidopsis root mycobiome.</title>
        <authorList>
            <person name="Mesny F."/>
            <person name="Miyauchi S."/>
            <person name="Thiergart T."/>
            <person name="Pickel B."/>
            <person name="Atanasova L."/>
            <person name="Karlsson M."/>
            <person name="Huettel B."/>
            <person name="Barry K.W."/>
            <person name="Haridas S."/>
            <person name="Chen C."/>
            <person name="Bauer D."/>
            <person name="Andreopoulos W."/>
            <person name="Pangilinan J."/>
            <person name="LaButti K."/>
            <person name="Riley R."/>
            <person name="Lipzen A."/>
            <person name="Clum A."/>
            <person name="Drula E."/>
            <person name="Henrissat B."/>
            <person name="Kohler A."/>
            <person name="Grigoriev I.V."/>
            <person name="Martin F.M."/>
            <person name="Hacquard S."/>
        </authorList>
    </citation>
    <scope>NUCLEOTIDE SEQUENCE [LARGE SCALE GENOMIC DNA]</scope>
    <source>
        <strain evidence="2 3">MPI-SDFR-AT-0080</strain>
    </source>
</reference>
<protein>
    <recommendedName>
        <fullName evidence="4">Subtilisin-like serine protease</fullName>
    </recommendedName>
</protein>
<keyword evidence="3" id="KW-1185">Reference proteome</keyword>
<keyword evidence="1" id="KW-1133">Transmembrane helix</keyword>
<proteinExistence type="predicted"/>
<comment type="caution">
    <text evidence="2">The sequence shown here is derived from an EMBL/GenBank/DDBJ whole genome shotgun (WGS) entry which is preliminary data.</text>
</comment>
<dbReference type="Pfam" id="PF20246">
    <property type="entry name" value="DUF6601"/>
    <property type="match status" value="1"/>
</dbReference>